<name>M5PRU4_DESAF</name>
<evidence type="ECO:0000256" key="3">
    <source>
        <dbReference type="SAM" id="SignalP"/>
    </source>
</evidence>
<feature type="region of interest" description="Disordered" evidence="2">
    <location>
        <begin position="32"/>
        <end position="66"/>
    </location>
</feature>
<dbReference type="InterPro" id="IPR050553">
    <property type="entry name" value="Thioredoxin_ResA/DsbE_sf"/>
</dbReference>
<dbReference type="PROSITE" id="PS51352">
    <property type="entry name" value="THIOREDOXIN_2"/>
    <property type="match status" value="1"/>
</dbReference>
<dbReference type="EMBL" id="AOSV01000027">
    <property type="protein sequence ID" value="EMG36795.1"/>
    <property type="molecule type" value="Genomic_DNA"/>
</dbReference>
<dbReference type="PANTHER" id="PTHR42852">
    <property type="entry name" value="THIOL:DISULFIDE INTERCHANGE PROTEIN DSBE"/>
    <property type="match status" value="1"/>
</dbReference>
<dbReference type="GO" id="GO:0016209">
    <property type="term" value="F:antioxidant activity"/>
    <property type="evidence" value="ECO:0007669"/>
    <property type="project" value="InterPro"/>
</dbReference>
<dbReference type="InterPro" id="IPR000866">
    <property type="entry name" value="AhpC/TSA"/>
</dbReference>
<keyword evidence="1" id="KW-0676">Redox-active center</keyword>
<evidence type="ECO:0000313" key="5">
    <source>
        <dbReference type="EMBL" id="EMG36795.1"/>
    </source>
</evidence>
<keyword evidence="3" id="KW-0732">Signal</keyword>
<evidence type="ECO:0000256" key="2">
    <source>
        <dbReference type="SAM" id="MobiDB-lite"/>
    </source>
</evidence>
<dbReference type="InterPro" id="IPR013766">
    <property type="entry name" value="Thioredoxin_domain"/>
</dbReference>
<sequence length="199" mass="22000">MTGSNSLIRLMVLGCVLALLCLAACSRDDGADRADEQKGRKASAPTDSPAAVEQQRPAANRGELHDGSNLQTLSYSELLEFIDGSKGKVVLVNFWATWCPPCRQELPELKALREKYSPEQLVVLGVSVDETKEPVRRFMQDEPLNYPVYMSSRELLAAYQVSGVPYTVVYDRNGHQADDMAGYVAGEVEAMVRNLMQEN</sequence>
<evidence type="ECO:0000313" key="6">
    <source>
        <dbReference type="Proteomes" id="UP000011922"/>
    </source>
</evidence>
<dbReference type="OrthoDB" id="9813820at2"/>
<dbReference type="SUPFAM" id="SSF52833">
    <property type="entry name" value="Thioredoxin-like"/>
    <property type="match status" value="1"/>
</dbReference>
<dbReference type="GO" id="GO:0016491">
    <property type="term" value="F:oxidoreductase activity"/>
    <property type="evidence" value="ECO:0007669"/>
    <property type="project" value="InterPro"/>
</dbReference>
<dbReference type="Proteomes" id="UP000011922">
    <property type="component" value="Unassembled WGS sequence"/>
</dbReference>
<proteinExistence type="predicted"/>
<gene>
    <name evidence="5" type="ORF">PCS_02492</name>
</gene>
<dbReference type="PATRIC" id="fig|1262666.3.peg.2537"/>
<reference evidence="5 6" key="1">
    <citation type="journal article" date="2013" name="Genome Announc.">
        <title>Draft Genome Sequence for Desulfovibrio africanus Strain PCS.</title>
        <authorList>
            <person name="Brown S.D."/>
            <person name="Utturkar S.M."/>
            <person name="Arkin A.P."/>
            <person name="Deutschbauer A.M."/>
            <person name="Elias D.A."/>
            <person name="Hazen T.C."/>
            <person name="Chakraborty R."/>
        </authorList>
    </citation>
    <scope>NUCLEOTIDE SEQUENCE [LARGE SCALE GENOMIC DNA]</scope>
    <source>
        <strain evidence="5 6">PCS</strain>
    </source>
</reference>
<dbReference type="CDD" id="cd02966">
    <property type="entry name" value="TlpA_like_family"/>
    <property type="match status" value="1"/>
</dbReference>
<dbReference type="InterPro" id="IPR036249">
    <property type="entry name" value="Thioredoxin-like_sf"/>
</dbReference>
<dbReference type="PANTHER" id="PTHR42852:SF18">
    <property type="entry name" value="CHROMOSOME UNDETERMINED SCAFFOLD_47, WHOLE GENOME SHOTGUN SEQUENCE"/>
    <property type="match status" value="1"/>
</dbReference>
<feature type="signal peptide" evidence="3">
    <location>
        <begin position="1"/>
        <end position="23"/>
    </location>
</feature>
<comment type="caution">
    <text evidence="5">The sequence shown here is derived from an EMBL/GenBank/DDBJ whole genome shotgun (WGS) entry which is preliminary data.</text>
</comment>
<organism evidence="5 6">
    <name type="scientific">Desulfocurvibacter africanus PCS</name>
    <dbReference type="NCBI Taxonomy" id="1262666"/>
    <lineage>
        <taxon>Bacteria</taxon>
        <taxon>Pseudomonadati</taxon>
        <taxon>Thermodesulfobacteriota</taxon>
        <taxon>Desulfovibrionia</taxon>
        <taxon>Desulfovibrionales</taxon>
        <taxon>Desulfovibrionaceae</taxon>
        <taxon>Desulfocurvibacter</taxon>
    </lineage>
</organism>
<accession>M5PRU4</accession>
<protein>
    <submittedName>
        <fullName evidence="5">Thioredoxin</fullName>
    </submittedName>
</protein>
<evidence type="ECO:0000256" key="1">
    <source>
        <dbReference type="ARBA" id="ARBA00023284"/>
    </source>
</evidence>
<dbReference type="Pfam" id="PF00578">
    <property type="entry name" value="AhpC-TSA"/>
    <property type="match status" value="1"/>
</dbReference>
<dbReference type="InterPro" id="IPR017937">
    <property type="entry name" value="Thioredoxin_CS"/>
</dbReference>
<dbReference type="PROSITE" id="PS00194">
    <property type="entry name" value="THIOREDOXIN_1"/>
    <property type="match status" value="1"/>
</dbReference>
<dbReference type="Gene3D" id="3.40.30.10">
    <property type="entry name" value="Glutaredoxin"/>
    <property type="match status" value="1"/>
</dbReference>
<evidence type="ECO:0000259" key="4">
    <source>
        <dbReference type="PROSITE" id="PS51352"/>
    </source>
</evidence>
<feature type="domain" description="Thioredoxin" evidence="4">
    <location>
        <begin position="50"/>
        <end position="199"/>
    </location>
</feature>
<dbReference type="AlphaFoldDB" id="M5PRU4"/>
<dbReference type="RefSeq" id="WP_005987666.1">
    <property type="nucleotide sequence ID" value="NZ_AOSV01000027.1"/>
</dbReference>
<feature type="chain" id="PRO_5004069541" evidence="3">
    <location>
        <begin position="24"/>
        <end position="199"/>
    </location>
</feature>